<protein>
    <submittedName>
        <fullName evidence="1">Uncharacterized protein</fullName>
    </submittedName>
</protein>
<evidence type="ECO:0000313" key="1">
    <source>
        <dbReference type="EMBL" id="GEP42821.1"/>
    </source>
</evidence>
<accession>A0A512M8Y4</accession>
<dbReference type="Proteomes" id="UP000321577">
    <property type="component" value="Unassembled WGS sequence"/>
</dbReference>
<sequence length="59" mass="6453">MTVFRDAEPVVSAKLAKRGIREREFLDQSDKAGGIHLIGDERAPPPSCYGVITLSNDPQ</sequence>
<dbReference type="EMBL" id="BKAG01000012">
    <property type="protein sequence ID" value="GEP42821.1"/>
    <property type="molecule type" value="Genomic_DNA"/>
</dbReference>
<proteinExistence type="predicted"/>
<organism evidence="1 2">
    <name type="scientific">Brevifollis gellanilyticus</name>
    <dbReference type="NCBI Taxonomy" id="748831"/>
    <lineage>
        <taxon>Bacteria</taxon>
        <taxon>Pseudomonadati</taxon>
        <taxon>Verrucomicrobiota</taxon>
        <taxon>Verrucomicrobiia</taxon>
        <taxon>Verrucomicrobiales</taxon>
        <taxon>Verrucomicrobiaceae</taxon>
    </lineage>
</organism>
<gene>
    <name evidence="1" type="ORF">BGE01nite_21120</name>
</gene>
<comment type="caution">
    <text evidence="1">The sequence shown here is derived from an EMBL/GenBank/DDBJ whole genome shotgun (WGS) entry which is preliminary data.</text>
</comment>
<name>A0A512M8Y4_9BACT</name>
<reference evidence="1 2" key="1">
    <citation type="submission" date="2019-07" db="EMBL/GenBank/DDBJ databases">
        <title>Whole genome shotgun sequence of Brevifollis gellanilyticus NBRC 108608.</title>
        <authorList>
            <person name="Hosoyama A."/>
            <person name="Uohara A."/>
            <person name="Ohji S."/>
            <person name="Ichikawa N."/>
        </authorList>
    </citation>
    <scope>NUCLEOTIDE SEQUENCE [LARGE SCALE GENOMIC DNA]</scope>
    <source>
        <strain evidence="1 2">NBRC 108608</strain>
    </source>
</reference>
<keyword evidence="2" id="KW-1185">Reference proteome</keyword>
<evidence type="ECO:0000313" key="2">
    <source>
        <dbReference type="Proteomes" id="UP000321577"/>
    </source>
</evidence>
<dbReference type="AlphaFoldDB" id="A0A512M8Y4"/>